<reference evidence="1" key="1">
    <citation type="journal article" date="2015" name="Nature">
        <title>Complex archaea that bridge the gap between prokaryotes and eukaryotes.</title>
        <authorList>
            <person name="Spang A."/>
            <person name="Saw J.H."/>
            <person name="Jorgensen S.L."/>
            <person name="Zaremba-Niedzwiedzka K."/>
            <person name="Martijn J."/>
            <person name="Lind A.E."/>
            <person name="van Eijk R."/>
            <person name="Schleper C."/>
            <person name="Guy L."/>
            <person name="Ettema T.J."/>
        </authorList>
    </citation>
    <scope>NUCLEOTIDE SEQUENCE</scope>
</reference>
<feature type="non-terminal residue" evidence="1">
    <location>
        <position position="1"/>
    </location>
</feature>
<dbReference type="AlphaFoldDB" id="A0A0F9A9P8"/>
<accession>A0A0F9A9P8</accession>
<organism evidence="1">
    <name type="scientific">marine sediment metagenome</name>
    <dbReference type="NCBI Taxonomy" id="412755"/>
    <lineage>
        <taxon>unclassified sequences</taxon>
        <taxon>metagenomes</taxon>
        <taxon>ecological metagenomes</taxon>
    </lineage>
</organism>
<sequence>HSLPSLCFAVGTGLEYARFPLPITNSGIRFGHALTLAGGRKGGYNLPLDPGGLSFLTDFSA</sequence>
<comment type="caution">
    <text evidence="1">The sequence shown here is derived from an EMBL/GenBank/DDBJ whole genome shotgun (WGS) entry which is preliminary data.</text>
</comment>
<name>A0A0F9A9P8_9ZZZZ</name>
<evidence type="ECO:0000313" key="1">
    <source>
        <dbReference type="EMBL" id="KKK75274.1"/>
    </source>
</evidence>
<dbReference type="EMBL" id="LAZR01055944">
    <property type="protein sequence ID" value="KKK75274.1"/>
    <property type="molecule type" value="Genomic_DNA"/>
</dbReference>
<proteinExistence type="predicted"/>
<protein>
    <submittedName>
        <fullName evidence="1">Uncharacterized protein</fullName>
    </submittedName>
</protein>
<gene>
    <name evidence="1" type="ORF">LCGC14_2875330</name>
</gene>